<comment type="caution">
    <text evidence="7">The sequence shown here is derived from an EMBL/GenBank/DDBJ whole genome shotgun (WGS) entry which is preliminary data.</text>
</comment>
<dbReference type="InterPro" id="IPR037069">
    <property type="entry name" value="AcylCoA_DH/ox_N_sf"/>
</dbReference>
<feature type="domain" description="Acyl-CoA dehydrogenase/oxidase C-terminal" evidence="6">
    <location>
        <begin position="215"/>
        <end position="332"/>
    </location>
</feature>
<dbReference type="InterPro" id="IPR046373">
    <property type="entry name" value="Acyl-CoA_Oxase/DH_mid-dom_sf"/>
</dbReference>
<dbReference type="GO" id="GO:0003995">
    <property type="term" value="F:acyl-CoA dehydrogenase activity"/>
    <property type="evidence" value="ECO:0007669"/>
    <property type="project" value="TreeGrafter"/>
</dbReference>
<dbReference type="InterPro" id="IPR036250">
    <property type="entry name" value="AcylCo_DH-like_C"/>
</dbReference>
<dbReference type="Proteomes" id="UP000432089">
    <property type="component" value="Unassembled WGS sequence"/>
</dbReference>
<dbReference type="PANTHER" id="PTHR48083:SF37">
    <property type="entry name" value="DEHYDROGENASE, PUTATIVE-RELATED"/>
    <property type="match status" value="1"/>
</dbReference>
<keyword evidence="4" id="KW-0274">FAD</keyword>
<accession>A0A7V7U229</accession>
<evidence type="ECO:0000256" key="5">
    <source>
        <dbReference type="ARBA" id="ARBA00023002"/>
    </source>
</evidence>
<gene>
    <name evidence="7" type="ORF">F6X38_02275</name>
</gene>
<protein>
    <submittedName>
        <fullName evidence="7">Acyl-CoA dehydrogenase</fullName>
    </submittedName>
</protein>
<evidence type="ECO:0000313" key="7">
    <source>
        <dbReference type="EMBL" id="KAB0682928.1"/>
    </source>
</evidence>
<dbReference type="Gene3D" id="1.10.540.10">
    <property type="entry name" value="Acyl-CoA dehydrogenase/oxidase, N-terminal domain"/>
    <property type="match status" value="1"/>
</dbReference>
<evidence type="ECO:0000256" key="4">
    <source>
        <dbReference type="ARBA" id="ARBA00022827"/>
    </source>
</evidence>
<comment type="similarity">
    <text evidence="2">Belongs to the acyl-CoA dehydrogenase family.</text>
</comment>
<dbReference type="Gene3D" id="1.20.140.10">
    <property type="entry name" value="Butyryl-CoA Dehydrogenase, subunit A, domain 3"/>
    <property type="match status" value="1"/>
</dbReference>
<dbReference type="EMBL" id="VZDO01000001">
    <property type="protein sequence ID" value="KAB0682928.1"/>
    <property type="molecule type" value="Genomic_DNA"/>
</dbReference>
<dbReference type="GO" id="GO:0033539">
    <property type="term" value="P:fatty acid beta-oxidation using acyl-CoA dehydrogenase"/>
    <property type="evidence" value="ECO:0007669"/>
    <property type="project" value="TreeGrafter"/>
</dbReference>
<dbReference type="SUPFAM" id="SSF56645">
    <property type="entry name" value="Acyl-CoA dehydrogenase NM domain-like"/>
    <property type="match status" value="1"/>
</dbReference>
<comment type="cofactor">
    <cofactor evidence="1">
        <name>FAD</name>
        <dbReference type="ChEBI" id="CHEBI:57692"/>
    </cofactor>
</comment>
<name>A0A7V7U229_9HYPH</name>
<dbReference type="GO" id="GO:0005737">
    <property type="term" value="C:cytoplasm"/>
    <property type="evidence" value="ECO:0007669"/>
    <property type="project" value="TreeGrafter"/>
</dbReference>
<dbReference type="GO" id="GO:0050660">
    <property type="term" value="F:flavin adenine dinucleotide binding"/>
    <property type="evidence" value="ECO:0007669"/>
    <property type="project" value="InterPro"/>
</dbReference>
<dbReference type="RefSeq" id="WP_150967901.1">
    <property type="nucleotide sequence ID" value="NZ_VZDO01000001.1"/>
</dbReference>
<reference evidence="7 8" key="1">
    <citation type="submission" date="2019-09" db="EMBL/GenBank/DDBJ databases">
        <title>YIM 132180 draft genome.</title>
        <authorList>
            <person name="Zhang K."/>
        </authorList>
    </citation>
    <scope>NUCLEOTIDE SEQUENCE [LARGE SCALE GENOMIC DNA]</scope>
    <source>
        <strain evidence="7 8">YIM 132180</strain>
    </source>
</reference>
<dbReference type="PIRSF" id="PIRSF016578">
    <property type="entry name" value="HsaA"/>
    <property type="match status" value="1"/>
</dbReference>
<keyword evidence="5" id="KW-0560">Oxidoreductase</keyword>
<evidence type="ECO:0000256" key="2">
    <source>
        <dbReference type="ARBA" id="ARBA00009347"/>
    </source>
</evidence>
<keyword evidence="8" id="KW-1185">Reference proteome</keyword>
<sequence length="369" mass="39581">MRLDPIRHAVDADDLAAEIGRDAAKHDRDGSFPAEGFDALRRHGLVGWPPLAPGEIGRLLRLLAAVGRGDLSVGRIYEGHVNALFLIRAYGTADQRDHLEAAAARGELFGVWNTDAPDRPLRFGDDGCLEGAKNFSSGVDGLAQAVVTVPSLEGRRMLVVPLDGRPVDRSWWHPMGMRASGSHIVDFEDLPIRPEWLLGSPDDYVRPPWFFAGAIRFAAVHVGGMHAVFDTALQHLQETGRAGDPYQLHRLARMGIAVEEGYNWLDRTALAWEAAAADPAAGDSLVATANAARSAIEAHALAVLEEAERSVGAAGMIAPHPLERLVRDLRTYLRQPNPDGALASFGKAVAEGGWRPGRAGLPAKGGGGR</sequence>
<dbReference type="InterPro" id="IPR050741">
    <property type="entry name" value="Acyl-CoA_dehydrogenase"/>
</dbReference>
<dbReference type="Gene3D" id="2.40.110.10">
    <property type="entry name" value="Butyryl-CoA Dehydrogenase, subunit A, domain 2"/>
    <property type="match status" value="1"/>
</dbReference>
<evidence type="ECO:0000256" key="3">
    <source>
        <dbReference type="ARBA" id="ARBA00022630"/>
    </source>
</evidence>
<proteinExistence type="inferred from homology"/>
<dbReference type="Pfam" id="PF00441">
    <property type="entry name" value="Acyl-CoA_dh_1"/>
    <property type="match status" value="1"/>
</dbReference>
<dbReference type="InterPro" id="IPR009100">
    <property type="entry name" value="AcylCoA_DH/oxidase_NM_dom_sf"/>
</dbReference>
<dbReference type="SUPFAM" id="SSF47203">
    <property type="entry name" value="Acyl-CoA dehydrogenase C-terminal domain-like"/>
    <property type="match status" value="1"/>
</dbReference>
<evidence type="ECO:0000313" key="8">
    <source>
        <dbReference type="Proteomes" id="UP000432089"/>
    </source>
</evidence>
<evidence type="ECO:0000259" key="6">
    <source>
        <dbReference type="Pfam" id="PF00441"/>
    </source>
</evidence>
<dbReference type="InterPro" id="IPR009075">
    <property type="entry name" value="AcylCo_DH/oxidase_C"/>
</dbReference>
<organism evidence="7 8">
    <name type="scientific">Plantimonas leprariae</name>
    <dbReference type="NCBI Taxonomy" id="2615207"/>
    <lineage>
        <taxon>Bacteria</taxon>
        <taxon>Pseudomonadati</taxon>
        <taxon>Pseudomonadota</taxon>
        <taxon>Alphaproteobacteria</taxon>
        <taxon>Hyphomicrobiales</taxon>
        <taxon>Aurantimonadaceae</taxon>
        <taxon>Plantimonas</taxon>
    </lineage>
</organism>
<evidence type="ECO:0000256" key="1">
    <source>
        <dbReference type="ARBA" id="ARBA00001974"/>
    </source>
</evidence>
<dbReference type="AlphaFoldDB" id="A0A7V7U229"/>
<dbReference type="PANTHER" id="PTHR48083">
    <property type="entry name" value="MEDIUM-CHAIN SPECIFIC ACYL-COA DEHYDROGENASE, MITOCHONDRIAL-RELATED"/>
    <property type="match status" value="1"/>
</dbReference>
<keyword evidence="3" id="KW-0285">Flavoprotein</keyword>